<reference evidence="4" key="2">
    <citation type="submission" date="2025-09" db="UniProtKB">
        <authorList>
            <consortium name="Ensembl"/>
        </authorList>
    </citation>
    <scope>IDENTIFICATION</scope>
</reference>
<evidence type="ECO:0000313" key="4">
    <source>
        <dbReference type="Ensembl" id="ENSSGRP00000041580.1"/>
    </source>
</evidence>
<reference evidence="4" key="1">
    <citation type="submission" date="2025-08" db="UniProtKB">
        <authorList>
            <consortium name="Ensembl"/>
        </authorList>
    </citation>
    <scope>IDENTIFICATION</scope>
</reference>
<dbReference type="Ensembl" id="ENSSGRT00000044562.1">
    <property type="protein sequence ID" value="ENSSGRP00000041580.1"/>
    <property type="gene ID" value="ENSSGRG00000022600.1"/>
</dbReference>
<dbReference type="SMART" id="SM00368">
    <property type="entry name" value="LRR_RI"/>
    <property type="match status" value="3"/>
</dbReference>
<dbReference type="FunFam" id="3.80.10.10:FF:000474">
    <property type="entry name" value="Si:ch211-214c20.1"/>
    <property type="match status" value="1"/>
</dbReference>
<name>A0A672MWA0_SINGR</name>
<feature type="domain" description="SPRY-associated" evidence="3">
    <location>
        <begin position="152"/>
        <end position="171"/>
    </location>
</feature>
<organism evidence="4 5">
    <name type="scientific">Sinocyclocheilus grahami</name>
    <name type="common">Dianchi golden-line fish</name>
    <name type="synonym">Barbus grahami</name>
    <dbReference type="NCBI Taxonomy" id="75366"/>
    <lineage>
        <taxon>Eukaryota</taxon>
        <taxon>Metazoa</taxon>
        <taxon>Chordata</taxon>
        <taxon>Craniata</taxon>
        <taxon>Vertebrata</taxon>
        <taxon>Euteleostomi</taxon>
        <taxon>Actinopterygii</taxon>
        <taxon>Neopterygii</taxon>
        <taxon>Teleostei</taxon>
        <taxon>Ostariophysi</taxon>
        <taxon>Cypriniformes</taxon>
        <taxon>Cyprinidae</taxon>
        <taxon>Cyprininae</taxon>
        <taxon>Sinocyclocheilus</taxon>
    </lineage>
</organism>
<evidence type="ECO:0000313" key="5">
    <source>
        <dbReference type="Proteomes" id="UP000472262"/>
    </source>
</evidence>
<dbReference type="Pfam" id="PF13516">
    <property type="entry name" value="LRR_6"/>
    <property type="match status" value="2"/>
</dbReference>
<dbReference type="InterPro" id="IPR013320">
    <property type="entry name" value="ConA-like_dom_sf"/>
</dbReference>
<dbReference type="SUPFAM" id="SSF49899">
    <property type="entry name" value="Concanavalin A-like lectins/glucanases"/>
    <property type="match status" value="1"/>
</dbReference>
<keyword evidence="5" id="KW-1185">Reference proteome</keyword>
<dbReference type="PANTHER" id="PTHR24106">
    <property type="entry name" value="NACHT, LRR AND CARD DOMAINS-CONTAINING"/>
    <property type="match status" value="1"/>
</dbReference>
<protein>
    <recommendedName>
        <fullName evidence="3">SPRY-associated domain-containing protein</fullName>
    </recommendedName>
</protein>
<dbReference type="AlphaFoldDB" id="A0A672MWA0"/>
<dbReference type="InParanoid" id="A0A672MWA0"/>
<dbReference type="Gene3D" id="2.60.120.920">
    <property type="match status" value="1"/>
</dbReference>
<dbReference type="InterPro" id="IPR001611">
    <property type="entry name" value="Leu-rich_rpt"/>
</dbReference>
<dbReference type="InterPro" id="IPR032675">
    <property type="entry name" value="LRR_dom_sf"/>
</dbReference>
<evidence type="ECO:0000259" key="3">
    <source>
        <dbReference type="Pfam" id="PF13765"/>
    </source>
</evidence>
<proteinExistence type="predicted"/>
<accession>A0A672MWA0</accession>
<evidence type="ECO:0000256" key="2">
    <source>
        <dbReference type="ARBA" id="ARBA00022737"/>
    </source>
</evidence>
<keyword evidence="1" id="KW-0433">Leucine-rich repeat</keyword>
<evidence type="ECO:0000256" key="1">
    <source>
        <dbReference type="ARBA" id="ARBA00022614"/>
    </source>
</evidence>
<sequence length="187" mass="20987">DSKPYYTHRNFFLFFSLSGCNLTGQDCESVSSALQSSNSALRELDLSNNDLQDSGVKLLSDGLKSPNCQLQILRLSGCMVTEEGCGYLSSALSSNPLHLRELDLSYNHPGPSGDQLLKHRLEDLNYKLQILNLDHGGHFRIRPGLRKYACDLTLDPNTAHTQLILSEKNKRFILIVQFFCVRINSLL</sequence>
<dbReference type="InterPro" id="IPR006574">
    <property type="entry name" value="PRY"/>
</dbReference>
<dbReference type="InterPro" id="IPR051261">
    <property type="entry name" value="NLR"/>
</dbReference>
<dbReference type="Pfam" id="PF13765">
    <property type="entry name" value="PRY"/>
    <property type="match status" value="1"/>
</dbReference>
<dbReference type="SUPFAM" id="SSF52047">
    <property type="entry name" value="RNI-like"/>
    <property type="match status" value="1"/>
</dbReference>
<dbReference type="Gene3D" id="3.80.10.10">
    <property type="entry name" value="Ribonuclease Inhibitor"/>
    <property type="match status" value="1"/>
</dbReference>
<dbReference type="InterPro" id="IPR043136">
    <property type="entry name" value="B30.2/SPRY_sf"/>
</dbReference>
<keyword evidence="2" id="KW-0677">Repeat</keyword>
<dbReference type="Proteomes" id="UP000472262">
    <property type="component" value="Unassembled WGS sequence"/>
</dbReference>